<organism evidence="1 2">
    <name type="scientific">Eimeria tenella</name>
    <name type="common">Coccidian parasite</name>
    <dbReference type="NCBI Taxonomy" id="5802"/>
    <lineage>
        <taxon>Eukaryota</taxon>
        <taxon>Sar</taxon>
        <taxon>Alveolata</taxon>
        <taxon>Apicomplexa</taxon>
        <taxon>Conoidasida</taxon>
        <taxon>Coccidia</taxon>
        <taxon>Eucoccidiorida</taxon>
        <taxon>Eimeriorina</taxon>
        <taxon>Eimeriidae</taxon>
        <taxon>Eimeria</taxon>
    </lineage>
</organism>
<protein>
    <submittedName>
        <fullName evidence="1">Uncharacterized protein</fullName>
    </submittedName>
</protein>
<dbReference type="VEuPathDB" id="ToxoDB:ETH2_0522300"/>
<proteinExistence type="predicted"/>
<reference evidence="1" key="1">
    <citation type="submission" date="2013-10" db="EMBL/GenBank/DDBJ databases">
        <title>Genomic analysis of the causative agents of coccidiosis in chickens.</title>
        <authorList>
            <person name="Reid A.J."/>
            <person name="Blake D."/>
            <person name="Billington K."/>
            <person name="Browne H."/>
            <person name="Dunn M."/>
            <person name="Hung S."/>
            <person name="Kawahara F."/>
            <person name="Miranda-Saavedra D."/>
            <person name="Mourier T."/>
            <person name="Nagra H."/>
            <person name="Otto T.D."/>
            <person name="Rawlings N."/>
            <person name="Sanchez A."/>
            <person name="Sanders M."/>
            <person name="Subramaniam C."/>
            <person name="Tay Y."/>
            <person name="Dear P."/>
            <person name="Doerig C."/>
            <person name="Gruber A."/>
            <person name="Parkinson J."/>
            <person name="Shirley M."/>
            <person name="Wan K.L."/>
            <person name="Berriman M."/>
            <person name="Tomley F."/>
            <person name="Pain A."/>
        </authorList>
    </citation>
    <scope>NUCLEOTIDE SEQUENCE [LARGE SCALE GENOMIC DNA]</scope>
    <source>
        <strain evidence="1">Houghton</strain>
    </source>
</reference>
<feature type="non-terminal residue" evidence="1">
    <location>
        <position position="282"/>
    </location>
</feature>
<dbReference type="RefSeq" id="XP_013230367.1">
    <property type="nucleotide sequence ID" value="XM_013374913.1"/>
</dbReference>
<dbReference type="Proteomes" id="UP000030747">
    <property type="component" value="Unassembled WGS sequence"/>
</dbReference>
<dbReference type="VEuPathDB" id="ToxoDB:ETH_00035805"/>
<dbReference type="GeneID" id="25256202"/>
<evidence type="ECO:0000313" key="2">
    <source>
        <dbReference type="Proteomes" id="UP000030747"/>
    </source>
</evidence>
<dbReference type="EMBL" id="HG674535">
    <property type="protein sequence ID" value="CDJ39612.1"/>
    <property type="molecule type" value="Genomic_DNA"/>
</dbReference>
<evidence type="ECO:0000313" key="1">
    <source>
        <dbReference type="EMBL" id="CDJ39612.1"/>
    </source>
</evidence>
<dbReference type="AlphaFoldDB" id="U6KNC6"/>
<keyword evidence="2" id="KW-1185">Reference proteome</keyword>
<gene>
    <name evidence="1" type="ORF">ETH_00035805</name>
</gene>
<name>U6KNC6_EIMTE</name>
<dbReference type="OrthoDB" id="347570at2759"/>
<reference evidence="1" key="2">
    <citation type="submission" date="2013-10" db="EMBL/GenBank/DDBJ databases">
        <authorList>
            <person name="Aslett M."/>
        </authorList>
    </citation>
    <scope>NUCLEOTIDE SEQUENCE [LARGE SCALE GENOMIC DNA]</scope>
    <source>
        <strain evidence="1">Houghton</strain>
    </source>
</reference>
<sequence length="282" mass="30394">MALALLASRDAGKAARLLDGSAAAFEQMGQVFKNGVGVLAVALHTEVPESVPEGVAEPFQLALQMCERSLSSLGATLQPGWLQQSRLHAKPGAAAWVFDWLEEDMQSCRQQLDAAKTLYAEMFSLATSRPSLPFLFQGVVELRKAMDAAQTELVQAADRLAVACGAELARALQRFAKSPTPEAARQLWTQAQNGDQVLLRIYGLAAPAPQFEELEEAIQQAKELYAGFRQPADAGSIFCVQNVIREFLRLGDEEKFRRVSSFLTAAAVSAAGSSSSCTESIS</sequence>
<accession>U6KNC6</accession>